<dbReference type="InterPro" id="IPR012340">
    <property type="entry name" value="NA-bd_OB-fold"/>
</dbReference>
<keyword evidence="3" id="KW-0779">Telomere</keyword>
<feature type="region of interest" description="Disordered" evidence="4">
    <location>
        <begin position="154"/>
        <end position="189"/>
    </location>
</feature>
<dbReference type="Proteomes" id="UP000054266">
    <property type="component" value="Unassembled WGS sequence"/>
</dbReference>
<keyword evidence="7" id="KW-1185">Reference proteome</keyword>
<evidence type="ECO:0000313" key="6">
    <source>
        <dbReference type="EMBL" id="KIW63561.1"/>
    </source>
</evidence>
<dbReference type="SUPFAM" id="SSF50249">
    <property type="entry name" value="Nucleic acid-binding proteins"/>
    <property type="match status" value="1"/>
</dbReference>
<dbReference type="Gene3D" id="2.40.50.140">
    <property type="entry name" value="Nucleic acid-binding proteins"/>
    <property type="match status" value="1"/>
</dbReference>
<dbReference type="HOGENOM" id="CLU_054798_1_1_1"/>
<feature type="domain" description="CST complex subunit Stn1 N-terminal" evidence="5">
    <location>
        <begin position="111"/>
        <end position="156"/>
    </location>
</feature>
<protein>
    <recommendedName>
        <fullName evidence="5">CST complex subunit Stn1 N-terminal domain-containing protein</fullName>
    </recommendedName>
</protein>
<evidence type="ECO:0000256" key="3">
    <source>
        <dbReference type="ARBA" id="ARBA00022895"/>
    </source>
</evidence>
<keyword evidence="2" id="KW-0158">Chromosome</keyword>
<feature type="compositionally biased region" description="Basic and acidic residues" evidence="4">
    <location>
        <begin position="337"/>
        <end position="347"/>
    </location>
</feature>
<dbReference type="AlphaFoldDB" id="A0A0D2CEQ1"/>
<evidence type="ECO:0000256" key="1">
    <source>
        <dbReference type="ARBA" id="ARBA00004574"/>
    </source>
</evidence>
<feature type="region of interest" description="Disordered" evidence="4">
    <location>
        <begin position="283"/>
        <end position="347"/>
    </location>
</feature>
<feature type="region of interest" description="Disordered" evidence="4">
    <location>
        <begin position="1"/>
        <end position="44"/>
    </location>
</feature>
<feature type="compositionally biased region" description="Basic residues" evidence="4">
    <location>
        <begin position="283"/>
        <end position="293"/>
    </location>
</feature>
<dbReference type="EMBL" id="KN846961">
    <property type="protein sequence ID" value="KIW63561.1"/>
    <property type="molecule type" value="Genomic_DNA"/>
</dbReference>
<name>A0A0D2CEQ1_9EURO</name>
<reference evidence="6 7" key="1">
    <citation type="submission" date="2015-01" db="EMBL/GenBank/DDBJ databases">
        <title>The Genome Sequence of Capronia semiimmersa CBS27337.</title>
        <authorList>
            <consortium name="The Broad Institute Genomics Platform"/>
            <person name="Cuomo C."/>
            <person name="de Hoog S."/>
            <person name="Gorbushina A."/>
            <person name="Stielow B."/>
            <person name="Teixiera M."/>
            <person name="Abouelleil A."/>
            <person name="Chapman S.B."/>
            <person name="Priest M."/>
            <person name="Young S.K."/>
            <person name="Wortman J."/>
            <person name="Nusbaum C."/>
            <person name="Birren B."/>
        </authorList>
    </citation>
    <scope>NUCLEOTIDE SEQUENCE [LARGE SCALE GENOMIC DNA]</scope>
    <source>
        <strain evidence="6 7">CBS 27337</strain>
    </source>
</reference>
<feature type="compositionally biased region" description="Basic and acidic residues" evidence="4">
    <location>
        <begin position="294"/>
        <end position="330"/>
    </location>
</feature>
<dbReference type="GO" id="GO:0000781">
    <property type="term" value="C:chromosome, telomeric region"/>
    <property type="evidence" value="ECO:0007669"/>
    <property type="project" value="UniProtKB-SubCell"/>
</dbReference>
<evidence type="ECO:0000259" key="5">
    <source>
        <dbReference type="Pfam" id="PF10451"/>
    </source>
</evidence>
<evidence type="ECO:0000256" key="4">
    <source>
        <dbReference type="SAM" id="MobiDB-lite"/>
    </source>
</evidence>
<organism evidence="6 7">
    <name type="scientific">Phialophora macrospora</name>
    <dbReference type="NCBI Taxonomy" id="1851006"/>
    <lineage>
        <taxon>Eukaryota</taxon>
        <taxon>Fungi</taxon>
        <taxon>Dikarya</taxon>
        <taxon>Ascomycota</taxon>
        <taxon>Pezizomycotina</taxon>
        <taxon>Eurotiomycetes</taxon>
        <taxon>Chaetothyriomycetidae</taxon>
        <taxon>Chaetothyriales</taxon>
        <taxon>Herpotrichiellaceae</taxon>
        <taxon>Phialophora</taxon>
    </lineage>
</organism>
<gene>
    <name evidence="6" type="ORF">PV04_08552</name>
</gene>
<evidence type="ECO:0000256" key="2">
    <source>
        <dbReference type="ARBA" id="ARBA00022454"/>
    </source>
</evidence>
<feature type="compositionally biased region" description="Polar residues" evidence="4">
    <location>
        <begin position="35"/>
        <end position="44"/>
    </location>
</feature>
<accession>A0A0D2CEQ1</accession>
<proteinExistence type="predicted"/>
<sequence>MQRNQSALGAHVSTLTAGDKASAEARARRGAGPHVQTTGHEQSRATAATGQLSFYPAYTFKASATWWKWVKLTCYDVHAVLQPHDEYSTVVTTTSCAQDETTKTYGRKDLPLLLFYLNHPIQFVQVIGVVVVLEEYFEKFWLFTVDDSSGATVDVTLPKPEKQGTEETTSTSLKRGPEPKLTSAGEHEDVGAEQLLQTTLSLLEIGTVVQAKGTLTTFRQTRQLSLIRLNVLPSTSHEMALVSSRSQFYASTLSRPWVLSREEQTNLRTAAQGEKDEALELARKKRKRQHNRRAREERHRIVLEQEYAREEAERKRAAEQAREWGDEFKKSRQKAPTPDRDVWVTVE</sequence>
<dbReference type="InterPro" id="IPR018856">
    <property type="entry name" value="Stn1_N"/>
</dbReference>
<dbReference type="Pfam" id="PF10451">
    <property type="entry name" value="Stn1"/>
    <property type="match status" value="1"/>
</dbReference>
<dbReference type="CDD" id="cd03524">
    <property type="entry name" value="RPA2_OBF_family"/>
    <property type="match status" value="1"/>
</dbReference>
<evidence type="ECO:0000313" key="7">
    <source>
        <dbReference type="Proteomes" id="UP000054266"/>
    </source>
</evidence>
<comment type="subcellular location">
    <subcellularLocation>
        <location evidence="1">Chromosome</location>
        <location evidence="1">Telomere</location>
    </subcellularLocation>
</comment>